<dbReference type="PANTHER" id="PTHR48020:SF12">
    <property type="entry name" value="PROTON MYO-INOSITOL COTRANSPORTER"/>
    <property type="match status" value="1"/>
</dbReference>
<evidence type="ECO:0000313" key="9">
    <source>
        <dbReference type="Proteomes" id="UP000008144"/>
    </source>
</evidence>
<reference evidence="8" key="2">
    <citation type="submission" date="2025-08" db="UniProtKB">
        <authorList>
            <consortium name="Ensembl"/>
        </authorList>
    </citation>
    <scope>IDENTIFICATION</scope>
</reference>
<dbReference type="InterPro" id="IPR005828">
    <property type="entry name" value="MFS_sugar_transport-like"/>
</dbReference>
<dbReference type="PANTHER" id="PTHR48020">
    <property type="entry name" value="PROTON MYO-INOSITOL COTRANSPORTER"/>
    <property type="match status" value="1"/>
</dbReference>
<dbReference type="InterPro" id="IPR003663">
    <property type="entry name" value="Sugar/inositol_transpt"/>
</dbReference>
<evidence type="ECO:0000256" key="6">
    <source>
        <dbReference type="SAM" id="Phobius"/>
    </source>
</evidence>
<feature type="transmembrane region" description="Helical" evidence="6">
    <location>
        <begin position="67"/>
        <end position="89"/>
    </location>
</feature>
<keyword evidence="5 6" id="KW-0472">Membrane</keyword>
<evidence type="ECO:0000256" key="5">
    <source>
        <dbReference type="ARBA" id="ARBA00023136"/>
    </source>
</evidence>
<dbReference type="HOGENOM" id="CLU_001265_30_7_1"/>
<dbReference type="GO" id="GO:0016324">
    <property type="term" value="C:apical plasma membrane"/>
    <property type="evidence" value="ECO:0000318"/>
    <property type="project" value="GO_Central"/>
</dbReference>
<feature type="domain" description="Major facilitator superfamily (MFS) profile" evidence="7">
    <location>
        <begin position="1"/>
        <end position="201"/>
    </location>
</feature>
<dbReference type="PRINTS" id="PR00171">
    <property type="entry name" value="SUGRTRNSPORT"/>
</dbReference>
<evidence type="ECO:0000259" key="7">
    <source>
        <dbReference type="PROSITE" id="PS50850"/>
    </source>
</evidence>
<dbReference type="Ensembl" id="ENSCINT00000003039.3">
    <property type="protein sequence ID" value="ENSCINP00000003039.3"/>
    <property type="gene ID" value="ENSCING00000001532.3"/>
</dbReference>
<keyword evidence="4 6" id="KW-1133">Transmembrane helix</keyword>
<reference evidence="9" key="1">
    <citation type="journal article" date="2002" name="Science">
        <title>The draft genome of Ciona intestinalis: insights into chordate and vertebrate origins.</title>
        <authorList>
            <person name="Dehal P."/>
            <person name="Satou Y."/>
            <person name="Campbell R.K."/>
            <person name="Chapman J."/>
            <person name="Degnan B."/>
            <person name="De Tomaso A."/>
            <person name="Davidson B."/>
            <person name="Di Gregorio A."/>
            <person name="Gelpke M."/>
            <person name="Goodstein D.M."/>
            <person name="Harafuji N."/>
            <person name="Hastings K.E."/>
            <person name="Ho I."/>
            <person name="Hotta K."/>
            <person name="Huang W."/>
            <person name="Kawashima T."/>
            <person name="Lemaire P."/>
            <person name="Martinez D."/>
            <person name="Meinertzhagen I.A."/>
            <person name="Necula S."/>
            <person name="Nonaka M."/>
            <person name="Putnam N."/>
            <person name="Rash S."/>
            <person name="Saiga H."/>
            <person name="Satake M."/>
            <person name="Terry A."/>
            <person name="Yamada L."/>
            <person name="Wang H.G."/>
            <person name="Awazu S."/>
            <person name="Azumi K."/>
            <person name="Boore J."/>
            <person name="Branno M."/>
            <person name="Chin-Bow S."/>
            <person name="DeSantis R."/>
            <person name="Doyle S."/>
            <person name="Francino P."/>
            <person name="Keys D.N."/>
            <person name="Haga S."/>
            <person name="Hayashi H."/>
            <person name="Hino K."/>
            <person name="Imai K.S."/>
            <person name="Inaba K."/>
            <person name="Kano S."/>
            <person name="Kobayashi K."/>
            <person name="Kobayashi M."/>
            <person name="Lee B.I."/>
            <person name="Makabe K.W."/>
            <person name="Manohar C."/>
            <person name="Matassi G."/>
            <person name="Medina M."/>
            <person name="Mochizuki Y."/>
            <person name="Mount S."/>
            <person name="Morishita T."/>
            <person name="Miura S."/>
            <person name="Nakayama A."/>
            <person name="Nishizaka S."/>
            <person name="Nomoto H."/>
            <person name="Ohta F."/>
            <person name="Oishi K."/>
            <person name="Rigoutsos I."/>
            <person name="Sano M."/>
            <person name="Sasaki A."/>
            <person name="Sasakura Y."/>
            <person name="Shoguchi E."/>
            <person name="Shin-i T."/>
            <person name="Spagnuolo A."/>
            <person name="Stainier D."/>
            <person name="Suzuki M.M."/>
            <person name="Tassy O."/>
            <person name="Takatori N."/>
            <person name="Tokuoka M."/>
            <person name="Yagi K."/>
            <person name="Yoshizaki F."/>
            <person name="Wada S."/>
            <person name="Zhang C."/>
            <person name="Hyatt P.D."/>
            <person name="Larimer F."/>
            <person name="Detter C."/>
            <person name="Doggett N."/>
            <person name="Glavina T."/>
            <person name="Hawkins T."/>
            <person name="Richardson P."/>
            <person name="Lucas S."/>
            <person name="Kohara Y."/>
            <person name="Levine M."/>
            <person name="Satoh N."/>
            <person name="Rokhsar D.S."/>
        </authorList>
    </citation>
    <scope>NUCLEOTIDE SEQUENCE [LARGE SCALE GENOMIC DNA]</scope>
</reference>
<keyword evidence="9" id="KW-1185">Reference proteome</keyword>
<dbReference type="GeneTree" id="ENSGT00940000170382"/>
<dbReference type="InterPro" id="IPR020846">
    <property type="entry name" value="MFS_dom"/>
</dbReference>
<dbReference type="Gene3D" id="1.20.1250.20">
    <property type="entry name" value="MFS general substrate transporter like domains"/>
    <property type="match status" value="1"/>
</dbReference>
<feature type="transmembrane region" description="Helical" evidence="6">
    <location>
        <begin position="179"/>
        <end position="197"/>
    </location>
</feature>
<dbReference type="InParanoid" id="F6Z3I6"/>
<feature type="transmembrane region" description="Helical" evidence="6">
    <location>
        <begin position="147"/>
        <end position="167"/>
    </location>
</feature>
<dbReference type="PROSITE" id="PS50850">
    <property type="entry name" value="MFS"/>
    <property type="match status" value="1"/>
</dbReference>
<accession>F6Z3I6</accession>
<protein>
    <recommendedName>
        <fullName evidence="7">Major facilitator superfamily (MFS) profile domain-containing protein</fullName>
    </recommendedName>
</protein>
<dbReference type="GO" id="GO:0055085">
    <property type="term" value="P:transmembrane transport"/>
    <property type="evidence" value="ECO:0000318"/>
    <property type="project" value="GO_Central"/>
</dbReference>
<evidence type="ECO:0000256" key="3">
    <source>
        <dbReference type="ARBA" id="ARBA00022692"/>
    </source>
</evidence>
<dbReference type="OMA" id="DIAGTHV"/>
<sequence length="215" mass="23903">MLLSLAAMYFQQMSGINCVMFYAKSIFHSAGFVTSSQLTMALLVVASVQVIFTFVSCLIVDCIGRKLSIIVAAVLMSISLIAFGLYYQITSNYQWHNVAKTGITSPNLNWLALTSMTIFIASYSVGIGPIAWLLVGEIIPVRARERAAALSTGFNFFLVFILTLEFSNMISAMTSQGTFWFFGANCILSIVFTVVWLPETNGRSLEEIEDYFRRK</sequence>
<dbReference type="Pfam" id="PF00083">
    <property type="entry name" value="Sugar_tr"/>
    <property type="match status" value="1"/>
</dbReference>
<dbReference type="SUPFAM" id="SSF103473">
    <property type="entry name" value="MFS general substrate transporter"/>
    <property type="match status" value="1"/>
</dbReference>
<evidence type="ECO:0000256" key="1">
    <source>
        <dbReference type="ARBA" id="ARBA00004141"/>
    </source>
</evidence>
<dbReference type="AlphaFoldDB" id="F6Z3I6"/>
<evidence type="ECO:0000256" key="2">
    <source>
        <dbReference type="ARBA" id="ARBA00022448"/>
    </source>
</evidence>
<organism evidence="8 9">
    <name type="scientific">Ciona intestinalis</name>
    <name type="common">Transparent sea squirt</name>
    <name type="synonym">Ascidia intestinalis</name>
    <dbReference type="NCBI Taxonomy" id="7719"/>
    <lineage>
        <taxon>Eukaryota</taxon>
        <taxon>Metazoa</taxon>
        <taxon>Chordata</taxon>
        <taxon>Tunicata</taxon>
        <taxon>Ascidiacea</taxon>
        <taxon>Phlebobranchia</taxon>
        <taxon>Cionidae</taxon>
        <taxon>Ciona</taxon>
    </lineage>
</organism>
<dbReference type="GO" id="GO:0015798">
    <property type="term" value="P:myo-inositol transport"/>
    <property type="evidence" value="ECO:0000318"/>
    <property type="project" value="GO_Central"/>
</dbReference>
<keyword evidence="3 6" id="KW-0812">Transmembrane</keyword>
<dbReference type="GO" id="GO:0005366">
    <property type="term" value="F:myo-inositol:proton symporter activity"/>
    <property type="evidence" value="ECO:0000318"/>
    <property type="project" value="GO_Central"/>
</dbReference>
<proteinExistence type="predicted"/>
<dbReference type="InterPro" id="IPR036259">
    <property type="entry name" value="MFS_trans_sf"/>
</dbReference>
<name>F6Z3I6_CIOIN</name>
<dbReference type="STRING" id="7719.ENSCINP00000003039"/>
<comment type="subcellular location">
    <subcellularLocation>
        <location evidence="1">Membrane</location>
        <topology evidence="1">Multi-pass membrane protein</topology>
    </subcellularLocation>
</comment>
<reference evidence="8" key="3">
    <citation type="submission" date="2025-09" db="UniProtKB">
        <authorList>
            <consortium name="Ensembl"/>
        </authorList>
    </citation>
    <scope>IDENTIFICATION</scope>
</reference>
<dbReference type="InterPro" id="IPR050814">
    <property type="entry name" value="Myo-inositol_Transporter"/>
</dbReference>
<dbReference type="Proteomes" id="UP000008144">
    <property type="component" value="Unassembled WGS sequence"/>
</dbReference>
<keyword evidence="2" id="KW-0813">Transport</keyword>
<feature type="transmembrane region" description="Helical" evidence="6">
    <location>
        <begin position="109"/>
        <end position="135"/>
    </location>
</feature>
<evidence type="ECO:0000313" key="8">
    <source>
        <dbReference type="Ensembl" id="ENSCINP00000003039.3"/>
    </source>
</evidence>
<feature type="transmembrane region" description="Helical" evidence="6">
    <location>
        <begin position="39"/>
        <end position="60"/>
    </location>
</feature>
<evidence type="ECO:0000256" key="4">
    <source>
        <dbReference type="ARBA" id="ARBA00022989"/>
    </source>
</evidence>